<dbReference type="RefSeq" id="WP_112790457.1">
    <property type="nucleotide sequence ID" value="NZ_NAQV01000026.1"/>
</dbReference>
<proteinExistence type="predicted"/>
<dbReference type="AlphaFoldDB" id="A0A328KIE4"/>
<dbReference type="SUPFAM" id="SSF56563">
    <property type="entry name" value="Major capsid protein gp5"/>
    <property type="match status" value="1"/>
</dbReference>
<accession>A0A328KIE4</accession>
<evidence type="ECO:0000313" key="4">
    <source>
        <dbReference type="Proteomes" id="UP000249099"/>
    </source>
</evidence>
<evidence type="ECO:0000256" key="1">
    <source>
        <dbReference type="ARBA" id="ARBA00004328"/>
    </source>
</evidence>
<feature type="domain" description="Phage capsid-like C-terminal" evidence="2">
    <location>
        <begin position="23"/>
        <end position="287"/>
    </location>
</feature>
<protein>
    <submittedName>
        <fullName evidence="3">Major capsid protein</fullName>
    </submittedName>
</protein>
<name>A0A328KIE4_9LACT</name>
<dbReference type="InterPro" id="IPR054612">
    <property type="entry name" value="Phage_capsid-like_C"/>
</dbReference>
<dbReference type="Pfam" id="PF05065">
    <property type="entry name" value="Phage_capsid"/>
    <property type="match status" value="1"/>
</dbReference>
<organism evidence="3 4">
    <name type="scientific">Dolosigranulum pigrum</name>
    <dbReference type="NCBI Taxonomy" id="29394"/>
    <lineage>
        <taxon>Bacteria</taxon>
        <taxon>Bacillati</taxon>
        <taxon>Bacillota</taxon>
        <taxon>Bacilli</taxon>
        <taxon>Lactobacillales</taxon>
        <taxon>Carnobacteriaceae</taxon>
        <taxon>Dolosigranulum</taxon>
    </lineage>
</organism>
<dbReference type="Proteomes" id="UP000249099">
    <property type="component" value="Unassembled WGS sequence"/>
</dbReference>
<evidence type="ECO:0000313" key="3">
    <source>
        <dbReference type="EMBL" id="RAN62235.1"/>
    </source>
</evidence>
<comment type="subcellular location">
    <subcellularLocation>
        <location evidence="1">Virion</location>
    </subcellularLocation>
</comment>
<dbReference type="NCBIfam" id="TIGR01554">
    <property type="entry name" value="major_cap_HK97"/>
    <property type="match status" value="1"/>
</dbReference>
<evidence type="ECO:0000259" key="2">
    <source>
        <dbReference type="Pfam" id="PF05065"/>
    </source>
</evidence>
<gene>
    <name evidence="3" type="ORF">B8A44_08165</name>
</gene>
<comment type="caution">
    <text evidence="3">The sequence shown here is derived from an EMBL/GenBank/DDBJ whole genome shotgun (WGS) entry which is preliminary data.</text>
</comment>
<dbReference type="EMBL" id="NAQV01000026">
    <property type="protein sequence ID" value="RAN62235.1"/>
    <property type="molecule type" value="Genomic_DNA"/>
</dbReference>
<dbReference type="InterPro" id="IPR024455">
    <property type="entry name" value="Phage_capsid"/>
</dbReference>
<sequence>MAIQEFNPANVMLSEKKDGSFTPEMTGTVMKEVRDHSLVMRLGKYEEMNGRQEKKFSFQTDGVSAYWVDEGQKIQTSKPGFAEATMRAKKLGVIILASREYLNYTWAQFFNEMKDDIAEAFYKKFDQAAILNKDNPFDFSVDQVAKKIEGPITFDNVLALEDVIYDEGGTVEAFVSNNRNHSTLRQAVNAQGESIYDRQTRQIDGITTVHYDDLGKGVIYAGDWTKNLIYGVPYNITFKISEDAQISTITNSDGTPVNLYEQELIALRATMDVAFMTLKDEAFAKLEAPGAETGASEEDTSGEL</sequence>
<reference evidence="3 4" key="1">
    <citation type="submission" date="2017-03" db="EMBL/GenBank/DDBJ databases">
        <title>wgs assembly of Dolosigranulum pigrum KPL CDC strains.</title>
        <authorList>
            <person name="Brugger S.D."/>
            <person name="Pettigrew M."/>
            <person name="Kong Y."/>
            <person name="Lemon K.P."/>
        </authorList>
    </citation>
    <scope>NUCLEOTIDE SEQUENCE [LARGE SCALE GENOMIC DNA]</scope>
    <source>
        <strain evidence="3 4">KPL1931_CDC4294-98</strain>
    </source>
</reference>